<reference evidence="2 3" key="1">
    <citation type="submission" date="2022-03" db="EMBL/GenBank/DDBJ databases">
        <authorList>
            <person name="He Y."/>
        </authorList>
    </citation>
    <scope>NUCLEOTIDE SEQUENCE [LARGE SCALE GENOMIC DNA]</scope>
    <source>
        <strain evidence="2 3">TK19116</strain>
    </source>
</reference>
<dbReference type="EMBL" id="JAKZEU010000014">
    <property type="protein sequence ID" value="MCQ0972262.1"/>
    <property type="molecule type" value="Genomic_DNA"/>
</dbReference>
<name>A0ABT1MVC0_9RHOB</name>
<dbReference type="SUPFAM" id="SSF55785">
    <property type="entry name" value="PYP-like sensor domain (PAS domain)"/>
    <property type="match status" value="1"/>
</dbReference>
<evidence type="ECO:0000259" key="1">
    <source>
        <dbReference type="PROSITE" id="PS50113"/>
    </source>
</evidence>
<dbReference type="InterPro" id="IPR000700">
    <property type="entry name" value="PAS-assoc_C"/>
</dbReference>
<dbReference type="Gene3D" id="3.30.450.20">
    <property type="entry name" value="PAS domain"/>
    <property type="match status" value="1"/>
</dbReference>
<dbReference type="InterPro" id="IPR000014">
    <property type="entry name" value="PAS"/>
</dbReference>
<dbReference type="InterPro" id="IPR035965">
    <property type="entry name" value="PAS-like_dom_sf"/>
</dbReference>
<proteinExistence type="predicted"/>
<feature type="domain" description="PAC" evidence="1">
    <location>
        <begin position="62"/>
        <end position="115"/>
    </location>
</feature>
<sequence>MPQLVWRAVDYGHWTWSSTQWSAFTAQTDLQSRGWGWLEPVHPDDRSGAREPWERTRRTGRFEADYRIRQAATGEFRWFQTRATSVRDMNGRILEWLGTSTDVQELREIQERQSVLVAELQHRTRTLMGVVQGVTDKTLSSSSSLTEIKQRFVTVSAR</sequence>
<comment type="caution">
    <text evidence="2">The sequence shown here is derived from an EMBL/GenBank/DDBJ whole genome shotgun (WGS) entry which is preliminary data.</text>
</comment>
<dbReference type="Proteomes" id="UP001203945">
    <property type="component" value="Unassembled WGS sequence"/>
</dbReference>
<keyword evidence="3" id="KW-1185">Reference proteome</keyword>
<dbReference type="NCBIfam" id="TIGR00229">
    <property type="entry name" value="sensory_box"/>
    <property type="match status" value="1"/>
</dbReference>
<evidence type="ECO:0000313" key="2">
    <source>
        <dbReference type="EMBL" id="MCQ0972262.1"/>
    </source>
</evidence>
<dbReference type="InterPro" id="IPR013655">
    <property type="entry name" value="PAS_fold_3"/>
</dbReference>
<dbReference type="Pfam" id="PF08447">
    <property type="entry name" value="PAS_3"/>
    <property type="match status" value="1"/>
</dbReference>
<dbReference type="PROSITE" id="PS50113">
    <property type="entry name" value="PAC"/>
    <property type="match status" value="1"/>
</dbReference>
<protein>
    <submittedName>
        <fullName evidence="2">PAS domain-containing protein</fullName>
    </submittedName>
</protein>
<accession>A0ABT1MVC0</accession>
<dbReference type="CDD" id="cd00130">
    <property type="entry name" value="PAS"/>
    <property type="match status" value="1"/>
</dbReference>
<evidence type="ECO:0000313" key="3">
    <source>
        <dbReference type="Proteomes" id="UP001203945"/>
    </source>
</evidence>
<organism evidence="2 3">
    <name type="scientific">Paracoccus albicereus</name>
    <dbReference type="NCBI Taxonomy" id="2922394"/>
    <lineage>
        <taxon>Bacteria</taxon>
        <taxon>Pseudomonadati</taxon>
        <taxon>Pseudomonadota</taxon>
        <taxon>Alphaproteobacteria</taxon>
        <taxon>Rhodobacterales</taxon>
        <taxon>Paracoccaceae</taxon>
        <taxon>Paracoccus</taxon>
    </lineage>
</organism>
<gene>
    <name evidence="2" type="ORF">MLD63_17770</name>
</gene>